<name>A0A1G2CQS4_9BACT</name>
<comment type="caution">
    <text evidence="2">The sequence shown here is derived from an EMBL/GenBank/DDBJ whole genome shotgun (WGS) entry which is preliminary data.</text>
</comment>
<gene>
    <name evidence="2" type="ORF">A2390_02230</name>
</gene>
<feature type="domain" description="RNA ligase" evidence="1">
    <location>
        <begin position="93"/>
        <end position="284"/>
    </location>
</feature>
<dbReference type="Pfam" id="PF09414">
    <property type="entry name" value="RNA_ligase"/>
    <property type="match status" value="1"/>
</dbReference>
<dbReference type="InterPro" id="IPR021122">
    <property type="entry name" value="RNA_ligase_dom_REL/Rnl2"/>
</dbReference>
<evidence type="ECO:0000313" key="2">
    <source>
        <dbReference type="EMBL" id="OGZ02798.1"/>
    </source>
</evidence>
<dbReference type="Gene3D" id="3.30.470.30">
    <property type="entry name" value="DNA ligase/mRNA capping enzyme"/>
    <property type="match status" value="1"/>
</dbReference>
<dbReference type="AlphaFoldDB" id="A0A1G2CQS4"/>
<evidence type="ECO:0000313" key="3">
    <source>
        <dbReference type="Proteomes" id="UP000178599"/>
    </source>
</evidence>
<reference evidence="2 3" key="1">
    <citation type="journal article" date="2016" name="Nat. Commun.">
        <title>Thousands of microbial genomes shed light on interconnected biogeochemical processes in an aquifer system.</title>
        <authorList>
            <person name="Anantharaman K."/>
            <person name="Brown C.T."/>
            <person name="Hug L.A."/>
            <person name="Sharon I."/>
            <person name="Castelle C.J."/>
            <person name="Probst A.J."/>
            <person name="Thomas B.C."/>
            <person name="Singh A."/>
            <person name="Wilkins M.J."/>
            <person name="Karaoz U."/>
            <person name="Brodie E.L."/>
            <person name="Williams K.H."/>
            <person name="Hubbard S.S."/>
            <person name="Banfield J.F."/>
        </authorList>
    </citation>
    <scope>NUCLEOTIDE SEQUENCE [LARGE SCALE GENOMIC DNA]</scope>
</reference>
<dbReference type="Proteomes" id="UP000178599">
    <property type="component" value="Unassembled WGS sequence"/>
</dbReference>
<dbReference type="SUPFAM" id="SSF56091">
    <property type="entry name" value="DNA ligase/mRNA capping enzyme, catalytic domain"/>
    <property type="match status" value="1"/>
</dbReference>
<organism evidence="2 3">
    <name type="scientific">Candidatus Liptonbacteria bacterium RIFOXYB1_FULL_36_10</name>
    <dbReference type="NCBI Taxonomy" id="1798654"/>
    <lineage>
        <taxon>Bacteria</taxon>
        <taxon>Candidatus Liptoniibacteriota</taxon>
    </lineage>
</organism>
<protein>
    <recommendedName>
        <fullName evidence="1">RNA ligase domain-containing protein</fullName>
    </recommendedName>
</protein>
<proteinExistence type="predicted"/>
<accession>A0A1G2CQS4</accession>
<evidence type="ECO:0000259" key="1">
    <source>
        <dbReference type="Pfam" id="PF09414"/>
    </source>
</evidence>
<sequence length="299" mass="34071">LEYLKHNGRTGTVKLRGVISQGLILDLPEGKWKVGDDVSAVLGITKYEPPEPKFSVRGANQTSKKKLNPAFDKYTDIENIKNYNDVFKIGDLVVVTEKIHGTNSRFGNLEIQTNKNNPILYRLQKCFEKRFLGRTHEFVYGSHNVQISFHTSRKNFYSEDVWGKVVSRYDLANRIPKDTIIYGEIYGDGIQDLTYGLKGDVDLVVFDVKRNGNYLDFEDAYTVTKELGLSFVPILYTGEYYDGILGKYTDGESSLSPNQIKEGCVIKSYVEENNLRLGRKILKSINSVYLTRKNGTEFK</sequence>
<feature type="non-terminal residue" evidence="2">
    <location>
        <position position="1"/>
    </location>
</feature>
<dbReference type="EMBL" id="MHLE01000019">
    <property type="protein sequence ID" value="OGZ02798.1"/>
    <property type="molecule type" value="Genomic_DNA"/>
</dbReference>